<dbReference type="InterPro" id="IPR042099">
    <property type="entry name" value="ANL_N_sf"/>
</dbReference>
<dbReference type="AlphaFoldDB" id="A0A0G4GRG6"/>
<dbReference type="Pfam" id="PF00501">
    <property type="entry name" value="AMP-binding"/>
    <property type="match status" value="1"/>
</dbReference>
<dbReference type="Proteomes" id="UP000041254">
    <property type="component" value="Unassembled WGS sequence"/>
</dbReference>
<organism evidence="3 4">
    <name type="scientific">Vitrella brassicaformis (strain CCMP3155)</name>
    <dbReference type="NCBI Taxonomy" id="1169540"/>
    <lineage>
        <taxon>Eukaryota</taxon>
        <taxon>Sar</taxon>
        <taxon>Alveolata</taxon>
        <taxon>Colpodellida</taxon>
        <taxon>Vitrellaceae</taxon>
        <taxon>Vitrella</taxon>
    </lineage>
</organism>
<feature type="compositionally biased region" description="Gly residues" evidence="1">
    <location>
        <begin position="177"/>
        <end position="189"/>
    </location>
</feature>
<gene>
    <name evidence="3" type="ORF">Vbra_503</name>
</gene>
<protein>
    <recommendedName>
        <fullName evidence="2">AMP-dependent synthetase/ligase domain-containing protein</fullName>
    </recommendedName>
</protein>
<dbReference type="VEuPathDB" id="CryptoDB:Vbra_503"/>
<evidence type="ECO:0000259" key="2">
    <source>
        <dbReference type="Pfam" id="PF00501"/>
    </source>
</evidence>
<keyword evidence="4" id="KW-1185">Reference proteome</keyword>
<dbReference type="SUPFAM" id="SSF56801">
    <property type="entry name" value="Acetyl-CoA synthetase-like"/>
    <property type="match status" value="1"/>
</dbReference>
<dbReference type="InterPro" id="IPR000873">
    <property type="entry name" value="AMP-dep_synth/lig_dom"/>
</dbReference>
<feature type="region of interest" description="Disordered" evidence="1">
    <location>
        <begin position="173"/>
        <end position="212"/>
    </location>
</feature>
<dbReference type="EMBL" id="CDMY01000772">
    <property type="protein sequence ID" value="CEM33148.1"/>
    <property type="molecule type" value="Genomic_DNA"/>
</dbReference>
<dbReference type="Gene3D" id="3.40.50.12780">
    <property type="entry name" value="N-terminal domain of ligase-like"/>
    <property type="match status" value="1"/>
</dbReference>
<reference evidence="3 4" key="1">
    <citation type="submission" date="2014-11" db="EMBL/GenBank/DDBJ databases">
        <authorList>
            <person name="Zhu J."/>
            <person name="Qi W."/>
            <person name="Song R."/>
        </authorList>
    </citation>
    <scope>NUCLEOTIDE SEQUENCE [LARGE SCALE GENOMIC DNA]</scope>
</reference>
<evidence type="ECO:0000313" key="3">
    <source>
        <dbReference type="EMBL" id="CEM33148.1"/>
    </source>
</evidence>
<sequence length="287" mass="29601">MATSWRSVLHHWAAAAPQEDALVWLDGGSPADDEGSRLSFADLLSATRQLASCLEQQGVTAKQRVLHCFPSLGSPEVAISLSACLYLDAIPVILPSAAADADGGRTASGLTDVVDRWVSALTHGQAPRLLLTAWNDETDEEIHNGDLACSVTLERTGMRMPLCIRCLSVVPSRPGSQGSGHDGDAGGVLVGKESAATPSSGPPPSSVVSTSSFLSASSGDWGPVRPLQSEILDGLAVCQICNDGGDGSGAGAVECKWATRRELWTNVQGLVGPLHEAMGSASSTCSG</sequence>
<dbReference type="InParanoid" id="A0A0G4GRG6"/>
<proteinExistence type="predicted"/>
<evidence type="ECO:0000256" key="1">
    <source>
        <dbReference type="SAM" id="MobiDB-lite"/>
    </source>
</evidence>
<accession>A0A0G4GRG6</accession>
<name>A0A0G4GRG6_VITBC</name>
<feature type="domain" description="AMP-dependent synthetase/ligase" evidence="2">
    <location>
        <begin position="10"/>
        <end position="95"/>
    </location>
</feature>
<evidence type="ECO:0000313" key="4">
    <source>
        <dbReference type="Proteomes" id="UP000041254"/>
    </source>
</evidence>